<proteinExistence type="predicted"/>
<feature type="transmembrane region" description="Helical" evidence="4">
    <location>
        <begin position="400"/>
        <end position="418"/>
    </location>
</feature>
<accession>A0A372DSQ9</accession>
<dbReference type="RefSeq" id="WP_117201355.1">
    <property type="nucleotide sequence ID" value="NZ_JBHTBK010000007.1"/>
</dbReference>
<dbReference type="SUPFAM" id="SSF48452">
    <property type="entry name" value="TPR-like"/>
    <property type="match status" value="1"/>
</dbReference>
<sequence length="675" mass="74051">MTATTRSPLPAFALVALLLALTAAAYWPGLKGGFLFDDRINLDALGDYGGVRNLDTLLYFLTSGEGDPTGRPVAQLSFLLDARDWPADPFPFKRSNLLLHLLNGGLLFWLLRRLEALLPRSQEGGQGRQSPVALLGATLWLAHPLWVSTTLYIVQRQAMLAATFCLLGLLAWDRSYRLWRDGRRLHGWAWAAVGVGGATLLAGLSKANGFLTPLLTLMAWWVLYLPQTAMLPVPCRRALRRDAWLLLGLPSLALLGYLLLQVPAAIRRCLAIRDFTLGERLLSQPRALMEYLGLLAVPREGSGGVFNDGFAASHSLLDPWTTLPALLAILALVVIGFAVRTRWPRLSAALLFFLAGHLVESGPVPLELYFEHRNYLPALLLFWPLAHALLAPGPARHARLALAVALPAILLGLTWQRAVLWGDPPLQAMVWAQRNPDSARAQGYAANILAAQGRTAEASQLLQRAQRRLPGQSIIALNRIAQACGANTLSAADLEAAEQALRAQRIWNQGMLDWLDQLNRAVLAGRCPALGLPGWQRLIDAVAANPAFARAPTRQQALYRLQGRAALATHDPEAALAAFNRGLDLQPKPQVALAQAADLGNAGYEAWALRHLDHYQTLGVRYGPRRIRSMADVHRWLLVRTGYYKEELARLRAELCKNSLTEGTTAPGCSRHPQE</sequence>
<dbReference type="AlphaFoldDB" id="A0A372DSQ9"/>
<reference evidence="5 6" key="1">
    <citation type="submission" date="2018-08" db="EMBL/GenBank/DDBJ databases">
        <title>Lysobacter weifangensis sp. nov., a new member of the family 'Xanthomonadaceae', isolated from soil in a farmland.</title>
        <authorList>
            <person name="Zhao H."/>
        </authorList>
    </citation>
    <scope>NUCLEOTIDE SEQUENCE [LARGE SCALE GENOMIC DNA]</scope>
    <source>
        <strain evidence="5 6">WF-2</strain>
    </source>
</reference>
<dbReference type="InterPro" id="IPR052346">
    <property type="entry name" value="O-mannosyl-transferase_TMTC"/>
</dbReference>
<keyword evidence="4" id="KW-1133">Transmembrane helix</keyword>
<feature type="transmembrane region" description="Helical" evidence="4">
    <location>
        <begin position="210"/>
        <end position="231"/>
    </location>
</feature>
<keyword evidence="2 3" id="KW-0802">TPR repeat</keyword>
<feature type="transmembrane region" description="Helical" evidence="4">
    <location>
        <begin position="159"/>
        <end position="176"/>
    </location>
</feature>
<feature type="transmembrane region" description="Helical" evidence="4">
    <location>
        <begin position="188"/>
        <end position="204"/>
    </location>
</feature>
<feature type="transmembrane region" description="Helical" evidence="4">
    <location>
        <begin position="320"/>
        <end position="339"/>
    </location>
</feature>
<dbReference type="Proteomes" id="UP000262917">
    <property type="component" value="Unassembled WGS sequence"/>
</dbReference>
<dbReference type="InterPro" id="IPR019734">
    <property type="entry name" value="TPR_rpt"/>
</dbReference>
<dbReference type="PROSITE" id="PS50005">
    <property type="entry name" value="TPR"/>
    <property type="match status" value="1"/>
</dbReference>
<feature type="transmembrane region" description="Helical" evidence="4">
    <location>
        <begin position="243"/>
        <end position="260"/>
    </location>
</feature>
<gene>
    <name evidence="5" type="ORF">D0Y53_01600</name>
</gene>
<evidence type="ECO:0000313" key="5">
    <source>
        <dbReference type="EMBL" id="RFP62534.1"/>
    </source>
</evidence>
<evidence type="ECO:0000313" key="6">
    <source>
        <dbReference type="Proteomes" id="UP000262917"/>
    </source>
</evidence>
<name>A0A372DSQ9_9GAMM</name>
<dbReference type="EMBL" id="QVPD01000001">
    <property type="protein sequence ID" value="RFP62534.1"/>
    <property type="molecule type" value="Genomic_DNA"/>
</dbReference>
<comment type="caution">
    <text evidence="5">The sequence shown here is derived from an EMBL/GenBank/DDBJ whole genome shotgun (WGS) entry which is preliminary data.</text>
</comment>
<evidence type="ECO:0000256" key="4">
    <source>
        <dbReference type="SAM" id="Phobius"/>
    </source>
</evidence>
<evidence type="ECO:0000256" key="1">
    <source>
        <dbReference type="ARBA" id="ARBA00022737"/>
    </source>
</evidence>
<dbReference type="Gene3D" id="1.25.40.10">
    <property type="entry name" value="Tetratricopeptide repeat domain"/>
    <property type="match status" value="1"/>
</dbReference>
<dbReference type="OrthoDB" id="8566379at2"/>
<evidence type="ECO:0000256" key="2">
    <source>
        <dbReference type="ARBA" id="ARBA00022803"/>
    </source>
</evidence>
<keyword evidence="6" id="KW-1185">Reference proteome</keyword>
<dbReference type="PANTHER" id="PTHR44227:SF3">
    <property type="entry name" value="PROTEIN O-MANNOSYL-TRANSFERASE TMTC4"/>
    <property type="match status" value="1"/>
</dbReference>
<evidence type="ECO:0000256" key="3">
    <source>
        <dbReference type="PROSITE-ProRule" id="PRU00339"/>
    </source>
</evidence>
<feature type="transmembrane region" description="Helical" evidence="4">
    <location>
        <begin position="375"/>
        <end position="393"/>
    </location>
</feature>
<keyword evidence="4" id="KW-0812">Transmembrane</keyword>
<protein>
    <submittedName>
        <fullName evidence="5">Tetratricopeptide repeat protein</fullName>
    </submittedName>
</protein>
<feature type="repeat" description="TPR" evidence="3">
    <location>
        <begin position="556"/>
        <end position="589"/>
    </location>
</feature>
<keyword evidence="4" id="KW-0472">Membrane</keyword>
<keyword evidence="1" id="KW-0677">Repeat</keyword>
<feature type="transmembrane region" description="Helical" evidence="4">
    <location>
        <begin position="346"/>
        <end position="363"/>
    </location>
</feature>
<dbReference type="PANTHER" id="PTHR44227">
    <property type="match status" value="1"/>
</dbReference>
<dbReference type="InterPro" id="IPR011990">
    <property type="entry name" value="TPR-like_helical_dom_sf"/>
</dbReference>
<organism evidence="5 6">
    <name type="scientific">Cognatiluteimonas weifangensis</name>
    <dbReference type="NCBI Taxonomy" id="2303539"/>
    <lineage>
        <taxon>Bacteria</taxon>
        <taxon>Pseudomonadati</taxon>
        <taxon>Pseudomonadota</taxon>
        <taxon>Gammaproteobacteria</taxon>
        <taxon>Lysobacterales</taxon>
        <taxon>Lysobacteraceae</taxon>
        <taxon>Cognatiluteimonas</taxon>
    </lineage>
</organism>